<evidence type="ECO:0000313" key="20">
    <source>
        <dbReference type="Proteomes" id="UP000027135"/>
    </source>
</evidence>
<comment type="subcellular location">
    <subcellularLocation>
        <location evidence="1">Membrane</location>
        <topology evidence="1">Multi-pass membrane protein</topology>
    </subcellularLocation>
    <subcellularLocation>
        <location evidence="2 16">Secreted</location>
        <location evidence="2 16">Extracellular space</location>
        <location evidence="2 16">Extracellular matrix</location>
    </subcellularLocation>
</comment>
<evidence type="ECO:0000256" key="7">
    <source>
        <dbReference type="ARBA" id="ARBA00022530"/>
    </source>
</evidence>
<keyword evidence="11" id="KW-0297">G-protein coupled receptor</keyword>
<dbReference type="Proteomes" id="UP000027135">
    <property type="component" value="Unassembled WGS sequence"/>
</dbReference>
<proteinExistence type="inferred from homology"/>
<dbReference type="Pfam" id="PF00110">
    <property type="entry name" value="wnt"/>
    <property type="match status" value="1"/>
</dbReference>
<evidence type="ECO:0000256" key="2">
    <source>
        <dbReference type="ARBA" id="ARBA00004498"/>
    </source>
</evidence>
<evidence type="ECO:0000256" key="9">
    <source>
        <dbReference type="ARBA" id="ARBA00022692"/>
    </source>
</evidence>
<keyword evidence="5 16" id="KW-0217">Developmental protein</keyword>
<feature type="domain" description="G-protein coupled receptors family 1 profile" evidence="18">
    <location>
        <begin position="194"/>
        <end position="236"/>
    </location>
</feature>
<evidence type="ECO:0000256" key="15">
    <source>
        <dbReference type="ARBA" id="ARBA00023224"/>
    </source>
</evidence>
<dbReference type="Gene3D" id="1.20.1070.10">
    <property type="entry name" value="Rhodopsin 7-helix transmembrane proteins"/>
    <property type="match status" value="1"/>
</dbReference>
<dbReference type="InParanoid" id="A0A067RCS5"/>
<keyword evidence="12 17" id="KW-0472">Membrane</keyword>
<evidence type="ECO:0000256" key="1">
    <source>
        <dbReference type="ARBA" id="ARBA00004141"/>
    </source>
</evidence>
<comment type="similarity">
    <text evidence="3 16">Belongs to the Wnt family.</text>
</comment>
<evidence type="ECO:0000256" key="10">
    <source>
        <dbReference type="ARBA" id="ARBA00022989"/>
    </source>
</evidence>
<reference evidence="19 20" key="1">
    <citation type="journal article" date="2014" name="Nat. Commun.">
        <title>Molecular traces of alternative social organization in a termite genome.</title>
        <authorList>
            <person name="Terrapon N."/>
            <person name="Li C."/>
            <person name="Robertson H.M."/>
            <person name="Ji L."/>
            <person name="Meng X."/>
            <person name="Booth W."/>
            <person name="Chen Z."/>
            <person name="Childers C.P."/>
            <person name="Glastad K.M."/>
            <person name="Gokhale K."/>
            <person name="Gowin J."/>
            <person name="Gronenberg W."/>
            <person name="Hermansen R.A."/>
            <person name="Hu H."/>
            <person name="Hunt B.G."/>
            <person name="Huylmans A.K."/>
            <person name="Khalil S.M."/>
            <person name="Mitchell R.D."/>
            <person name="Munoz-Torres M.C."/>
            <person name="Mustard J.A."/>
            <person name="Pan H."/>
            <person name="Reese J.T."/>
            <person name="Scharf M.E."/>
            <person name="Sun F."/>
            <person name="Vogel H."/>
            <person name="Xiao J."/>
            <person name="Yang W."/>
            <person name="Yang Z."/>
            <person name="Yang Z."/>
            <person name="Zhou J."/>
            <person name="Zhu J."/>
            <person name="Brent C.S."/>
            <person name="Elsik C.G."/>
            <person name="Goodisman M.A."/>
            <person name="Liberles D.A."/>
            <person name="Roe R.M."/>
            <person name="Vargo E.L."/>
            <person name="Vilcinskas A."/>
            <person name="Wang J."/>
            <person name="Bornberg-Bauer E."/>
            <person name="Korb J."/>
            <person name="Zhang G."/>
            <person name="Liebig J."/>
        </authorList>
    </citation>
    <scope>NUCLEOTIDE SEQUENCE [LARGE SCALE GENOMIC DNA]</scope>
    <source>
        <tissue evidence="19">Whole organism</tissue>
    </source>
</reference>
<dbReference type="SUPFAM" id="SSF81321">
    <property type="entry name" value="Family A G protein-coupled receptor-like"/>
    <property type="match status" value="1"/>
</dbReference>
<evidence type="ECO:0000259" key="18">
    <source>
        <dbReference type="PROSITE" id="PS50262"/>
    </source>
</evidence>
<dbReference type="PRINTS" id="PR00237">
    <property type="entry name" value="GPCRRHODOPSN"/>
</dbReference>
<protein>
    <recommendedName>
        <fullName evidence="16">Protein Wnt</fullName>
    </recommendedName>
</protein>
<dbReference type="InterPro" id="IPR000276">
    <property type="entry name" value="GPCR_Rhodpsn"/>
</dbReference>
<feature type="transmembrane region" description="Helical" evidence="17">
    <location>
        <begin position="178"/>
        <end position="203"/>
    </location>
</feature>
<evidence type="ECO:0000256" key="4">
    <source>
        <dbReference type="ARBA" id="ARBA00010663"/>
    </source>
</evidence>
<dbReference type="InterPro" id="IPR005817">
    <property type="entry name" value="Wnt"/>
</dbReference>
<evidence type="ECO:0000256" key="8">
    <source>
        <dbReference type="ARBA" id="ARBA00022687"/>
    </source>
</evidence>
<organism evidence="19 20">
    <name type="scientific">Zootermopsis nevadensis</name>
    <name type="common">Dampwood termite</name>
    <dbReference type="NCBI Taxonomy" id="136037"/>
    <lineage>
        <taxon>Eukaryota</taxon>
        <taxon>Metazoa</taxon>
        <taxon>Ecdysozoa</taxon>
        <taxon>Arthropoda</taxon>
        <taxon>Hexapoda</taxon>
        <taxon>Insecta</taxon>
        <taxon>Pterygota</taxon>
        <taxon>Neoptera</taxon>
        <taxon>Polyneoptera</taxon>
        <taxon>Dictyoptera</taxon>
        <taxon>Blattodea</taxon>
        <taxon>Blattoidea</taxon>
        <taxon>Termitoidae</taxon>
        <taxon>Termopsidae</taxon>
        <taxon>Zootermopsis</taxon>
    </lineage>
</organism>
<dbReference type="Pfam" id="PF00001">
    <property type="entry name" value="7tm_1"/>
    <property type="match status" value="1"/>
</dbReference>
<dbReference type="GO" id="GO:0005102">
    <property type="term" value="F:signaling receptor binding"/>
    <property type="evidence" value="ECO:0007669"/>
    <property type="project" value="InterPro"/>
</dbReference>
<dbReference type="GO" id="GO:0016020">
    <property type="term" value="C:membrane"/>
    <property type="evidence" value="ECO:0007669"/>
    <property type="project" value="UniProtKB-SubCell"/>
</dbReference>
<evidence type="ECO:0000256" key="12">
    <source>
        <dbReference type="ARBA" id="ARBA00023136"/>
    </source>
</evidence>
<keyword evidence="20" id="KW-1185">Reference proteome</keyword>
<dbReference type="AlphaFoldDB" id="A0A067RCS5"/>
<dbReference type="PROSITE" id="PS50262">
    <property type="entry name" value="G_PROTEIN_RECEP_F1_2"/>
    <property type="match status" value="1"/>
</dbReference>
<keyword evidence="9 17" id="KW-0812">Transmembrane</keyword>
<evidence type="ECO:0000256" key="16">
    <source>
        <dbReference type="RuleBase" id="RU003500"/>
    </source>
</evidence>
<keyword evidence="6" id="KW-0964">Secreted</keyword>
<keyword evidence="10 17" id="KW-1133">Transmembrane helix</keyword>
<keyword evidence="13" id="KW-1015">Disulfide bond</keyword>
<dbReference type="InterPro" id="IPR017452">
    <property type="entry name" value="GPCR_Rhodpsn_7TM"/>
</dbReference>
<feature type="transmembrane region" description="Helical" evidence="17">
    <location>
        <begin position="215"/>
        <end position="236"/>
    </location>
</feature>
<sequence length="307" mass="34602">MAGRREGFFAKNINFKVGRSRHLGDLDTFNKFHSSDSCTVVAKTVIVQKIAYHTAINVQLQRSLFLQVSTSYGTLKDDQSLGIGAKMAIDECQYQFRMSRWNCSTFGNTTTIFGGVLSSEIYSGKKDPRSTNRCHPNRSFCDWWPNMTSAEVYNVSRIGPTTVTYVVYKFRHPLSVTVFFCVAYALVFAVGVVGNCFVVGVVYRSPRMRSPTNLFIANLACADLLVNVLCLPFTLVGNIMSGEPYPLSDQGERDGERGDIWRICRSHRGIRPAAQGNRFDDMKYVGFCNRSRLLFLSMVDSYKIITR</sequence>
<dbReference type="STRING" id="136037.A0A067RCS5"/>
<evidence type="ECO:0000256" key="5">
    <source>
        <dbReference type="ARBA" id="ARBA00022473"/>
    </source>
</evidence>
<keyword evidence="7" id="KW-0272">Extracellular matrix</keyword>
<comment type="similarity">
    <text evidence="4">Belongs to the G-protein coupled receptor 1 family.</text>
</comment>
<evidence type="ECO:0000256" key="11">
    <source>
        <dbReference type="ARBA" id="ARBA00023040"/>
    </source>
</evidence>
<evidence type="ECO:0000256" key="14">
    <source>
        <dbReference type="ARBA" id="ARBA00023170"/>
    </source>
</evidence>
<evidence type="ECO:0000256" key="3">
    <source>
        <dbReference type="ARBA" id="ARBA00005683"/>
    </source>
</evidence>
<evidence type="ECO:0000256" key="17">
    <source>
        <dbReference type="SAM" id="Phobius"/>
    </source>
</evidence>
<dbReference type="GO" id="GO:0005576">
    <property type="term" value="C:extracellular region"/>
    <property type="evidence" value="ECO:0007669"/>
    <property type="project" value="InterPro"/>
</dbReference>
<name>A0A067RCS5_ZOONE</name>
<evidence type="ECO:0000256" key="6">
    <source>
        <dbReference type="ARBA" id="ARBA00022525"/>
    </source>
</evidence>
<dbReference type="EMBL" id="KK852589">
    <property type="protein sequence ID" value="KDR20753.1"/>
    <property type="molecule type" value="Genomic_DNA"/>
</dbReference>
<accession>A0A067RCS5</accession>
<dbReference type="PANTHER" id="PTHR24235">
    <property type="entry name" value="NEUROPEPTIDE Y RECEPTOR"/>
    <property type="match status" value="1"/>
</dbReference>
<keyword evidence="8 16" id="KW-0879">Wnt signaling pathway</keyword>
<dbReference type="eggNOG" id="KOG3656">
    <property type="taxonomic scope" value="Eukaryota"/>
</dbReference>
<evidence type="ECO:0000256" key="13">
    <source>
        <dbReference type="ARBA" id="ARBA00023157"/>
    </source>
</evidence>
<dbReference type="GO" id="GO:0004930">
    <property type="term" value="F:G protein-coupled receptor activity"/>
    <property type="evidence" value="ECO:0007669"/>
    <property type="project" value="UniProtKB-KW"/>
</dbReference>
<dbReference type="PANTHER" id="PTHR24235:SF29">
    <property type="entry name" value="GH23382P"/>
    <property type="match status" value="1"/>
</dbReference>
<evidence type="ECO:0000313" key="19">
    <source>
        <dbReference type="EMBL" id="KDR20753.1"/>
    </source>
</evidence>
<dbReference type="GO" id="GO:0016055">
    <property type="term" value="P:Wnt signaling pathway"/>
    <property type="evidence" value="ECO:0007669"/>
    <property type="project" value="UniProtKB-KW"/>
</dbReference>
<gene>
    <name evidence="19" type="ORF">L798_05031</name>
</gene>
<comment type="function">
    <text evidence="16">Ligand for members of the frizzled family of seven transmembrane receptors.</text>
</comment>
<keyword evidence="14 19" id="KW-0675">Receptor</keyword>
<keyword evidence="15" id="KW-0807">Transducer</keyword>